<feature type="transmembrane region" description="Helical" evidence="1">
    <location>
        <begin position="187"/>
        <end position="211"/>
    </location>
</feature>
<keyword evidence="1" id="KW-0472">Membrane</keyword>
<accession>A0A6J3KXL0</accession>
<reference evidence="3" key="1">
    <citation type="submission" date="2025-08" db="UniProtKB">
        <authorList>
            <consortium name="RefSeq"/>
        </authorList>
    </citation>
    <scope>IDENTIFICATION</scope>
    <source>
        <tissue evidence="3">Muscle</tissue>
    </source>
</reference>
<dbReference type="Proteomes" id="UP000504631">
    <property type="component" value="Unplaced"/>
</dbReference>
<dbReference type="AlphaFoldDB" id="A0A6J3KXL0"/>
<keyword evidence="1" id="KW-1133">Transmembrane helix</keyword>
<sequence>MFARATRAIPLLSHNKDLLLRVILRFGDRRLNNVCGGISIRGSYPDFSGAYLVLFLVRLIRLVSFYLNYIVLFQRKRKRDSEEPMGDSRRPIKRMRRCDEPQVPEWSEELFDIGAEAVDFPSELSFDNFVTVDESFFDAETVVLEWEPPLVEIVDTDRCVKVRFANEIPGEIWRHIFVTMLLGEREFPLLCVIGVCVSSANFVLELLATILI</sequence>
<feature type="transmembrane region" description="Helical" evidence="1">
    <location>
        <begin position="50"/>
        <end position="72"/>
    </location>
</feature>
<gene>
    <name evidence="3" type="primary">LOC117237235</name>
</gene>
<evidence type="ECO:0000256" key="1">
    <source>
        <dbReference type="SAM" id="Phobius"/>
    </source>
</evidence>
<keyword evidence="2" id="KW-1185">Reference proteome</keyword>
<dbReference type="RefSeq" id="XP_033356891.1">
    <property type="nucleotide sequence ID" value="XM_033501000.1"/>
</dbReference>
<organism evidence="2 3">
    <name type="scientific">Bombus vosnesenskii</name>
    <dbReference type="NCBI Taxonomy" id="207650"/>
    <lineage>
        <taxon>Eukaryota</taxon>
        <taxon>Metazoa</taxon>
        <taxon>Ecdysozoa</taxon>
        <taxon>Arthropoda</taxon>
        <taxon>Hexapoda</taxon>
        <taxon>Insecta</taxon>
        <taxon>Pterygota</taxon>
        <taxon>Neoptera</taxon>
        <taxon>Endopterygota</taxon>
        <taxon>Hymenoptera</taxon>
        <taxon>Apocrita</taxon>
        <taxon>Aculeata</taxon>
        <taxon>Apoidea</taxon>
        <taxon>Anthophila</taxon>
        <taxon>Apidae</taxon>
        <taxon>Bombus</taxon>
        <taxon>Pyrobombus</taxon>
    </lineage>
</organism>
<protein>
    <submittedName>
        <fullName evidence="3">Uncharacterized protein LOC117237235 isoform X1</fullName>
    </submittedName>
</protein>
<proteinExistence type="predicted"/>
<dbReference type="GeneID" id="117237235"/>
<keyword evidence="1" id="KW-0812">Transmembrane</keyword>
<evidence type="ECO:0000313" key="3">
    <source>
        <dbReference type="RefSeq" id="XP_033356891.1"/>
    </source>
</evidence>
<dbReference type="KEGG" id="bvk:117237235"/>
<evidence type="ECO:0000313" key="2">
    <source>
        <dbReference type="Proteomes" id="UP000504631"/>
    </source>
</evidence>
<name>A0A6J3KXL0_9HYME</name>